<dbReference type="InterPro" id="IPR017441">
    <property type="entry name" value="Protein_kinase_ATP_BS"/>
</dbReference>
<dbReference type="InterPro" id="IPR000719">
    <property type="entry name" value="Prot_kinase_dom"/>
</dbReference>
<dbReference type="PROSITE" id="PS00108">
    <property type="entry name" value="PROTEIN_KINASE_ST"/>
    <property type="match status" value="1"/>
</dbReference>
<evidence type="ECO:0000256" key="7">
    <source>
        <dbReference type="RuleBase" id="RU000304"/>
    </source>
</evidence>
<dbReference type="GO" id="GO:0005634">
    <property type="term" value="C:nucleus"/>
    <property type="evidence" value="ECO:0007669"/>
    <property type="project" value="TreeGrafter"/>
</dbReference>
<organism evidence="9 10">
    <name type="scientific">Clytia hemisphaerica</name>
    <dbReference type="NCBI Taxonomy" id="252671"/>
    <lineage>
        <taxon>Eukaryota</taxon>
        <taxon>Metazoa</taxon>
        <taxon>Cnidaria</taxon>
        <taxon>Hydrozoa</taxon>
        <taxon>Hydroidolina</taxon>
        <taxon>Leptothecata</taxon>
        <taxon>Obeliida</taxon>
        <taxon>Clytiidae</taxon>
        <taxon>Clytia</taxon>
    </lineage>
</organism>
<dbReference type="OrthoDB" id="10260894at2759"/>
<dbReference type="AlphaFoldDB" id="A0A7M5XIM3"/>
<proteinExistence type="inferred from homology"/>
<comment type="similarity">
    <text evidence="7">Belongs to the protein kinase superfamily.</text>
</comment>
<dbReference type="SUPFAM" id="SSF56112">
    <property type="entry name" value="Protein kinase-like (PK-like)"/>
    <property type="match status" value="1"/>
</dbReference>
<feature type="domain" description="Protein kinase" evidence="8">
    <location>
        <begin position="16"/>
        <end position="276"/>
    </location>
</feature>
<evidence type="ECO:0000256" key="3">
    <source>
        <dbReference type="ARBA" id="ARBA00022741"/>
    </source>
</evidence>
<dbReference type="GO" id="GO:0004674">
    <property type="term" value="F:protein serine/threonine kinase activity"/>
    <property type="evidence" value="ECO:0007669"/>
    <property type="project" value="UniProtKB-KW"/>
</dbReference>
<dbReference type="GeneID" id="136811326"/>
<evidence type="ECO:0000313" key="9">
    <source>
        <dbReference type="EnsemblMetazoa" id="CLYHEMP023506.1"/>
    </source>
</evidence>
<dbReference type="SMART" id="SM00220">
    <property type="entry name" value="S_TKc"/>
    <property type="match status" value="1"/>
</dbReference>
<dbReference type="Gene3D" id="3.30.200.20">
    <property type="entry name" value="Phosphorylase Kinase, domain 1"/>
    <property type="match status" value="1"/>
</dbReference>
<name>A0A7M5XIM3_9CNID</name>
<dbReference type="InterPro" id="IPR011009">
    <property type="entry name" value="Kinase-like_dom_sf"/>
</dbReference>
<keyword evidence="1 7" id="KW-0723">Serine/threonine-protein kinase</keyword>
<dbReference type="GO" id="GO:0035556">
    <property type="term" value="P:intracellular signal transduction"/>
    <property type="evidence" value="ECO:0007669"/>
    <property type="project" value="TreeGrafter"/>
</dbReference>
<keyword evidence="4" id="KW-0418">Kinase</keyword>
<dbReference type="PANTHER" id="PTHR24342">
    <property type="entry name" value="SERINE/THREONINE-PROTEIN KINASE 17"/>
    <property type="match status" value="1"/>
</dbReference>
<evidence type="ECO:0000256" key="2">
    <source>
        <dbReference type="ARBA" id="ARBA00022679"/>
    </source>
</evidence>
<evidence type="ECO:0000256" key="1">
    <source>
        <dbReference type="ARBA" id="ARBA00022527"/>
    </source>
</evidence>
<evidence type="ECO:0000256" key="4">
    <source>
        <dbReference type="ARBA" id="ARBA00022777"/>
    </source>
</evidence>
<dbReference type="GO" id="GO:0043065">
    <property type="term" value="P:positive regulation of apoptotic process"/>
    <property type="evidence" value="ECO:0007669"/>
    <property type="project" value="TreeGrafter"/>
</dbReference>
<evidence type="ECO:0000256" key="6">
    <source>
        <dbReference type="PROSITE-ProRule" id="PRU10141"/>
    </source>
</evidence>
<keyword evidence="10" id="KW-1185">Reference proteome</keyword>
<dbReference type="PROSITE" id="PS00107">
    <property type="entry name" value="PROTEIN_KINASE_ATP"/>
    <property type="match status" value="1"/>
</dbReference>
<dbReference type="GO" id="GO:0005524">
    <property type="term" value="F:ATP binding"/>
    <property type="evidence" value="ECO:0007669"/>
    <property type="project" value="UniProtKB-UniRule"/>
</dbReference>
<evidence type="ECO:0000256" key="5">
    <source>
        <dbReference type="ARBA" id="ARBA00022840"/>
    </source>
</evidence>
<dbReference type="FunFam" id="1.10.510.10:FF:000571">
    <property type="entry name" value="Maternal embryonic leucine zipper kinase"/>
    <property type="match status" value="1"/>
</dbReference>
<evidence type="ECO:0000259" key="8">
    <source>
        <dbReference type="PROSITE" id="PS50011"/>
    </source>
</evidence>
<protein>
    <recommendedName>
        <fullName evidence="8">Protein kinase domain-containing protein</fullName>
    </recommendedName>
</protein>
<dbReference type="PROSITE" id="PS50011">
    <property type="entry name" value="PROTEIN_KINASE_DOM"/>
    <property type="match status" value="1"/>
</dbReference>
<dbReference type="PANTHER" id="PTHR24342:SF14">
    <property type="entry name" value="DEATH-ASSOCIATED PROTEIN KINASE DAPK-1"/>
    <property type="match status" value="1"/>
</dbReference>
<keyword evidence="2" id="KW-0808">Transferase</keyword>
<dbReference type="Gene3D" id="1.10.510.10">
    <property type="entry name" value="Transferase(Phosphotransferase) domain 1"/>
    <property type="match status" value="1"/>
</dbReference>
<dbReference type="EnsemblMetazoa" id="CLYHEMT023506.1">
    <property type="protein sequence ID" value="CLYHEMP023506.1"/>
    <property type="gene ID" value="CLYHEMG023506"/>
</dbReference>
<reference evidence="9" key="1">
    <citation type="submission" date="2021-01" db="UniProtKB">
        <authorList>
            <consortium name="EnsemblMetazoa"/>
        </authorList>
    </citation>
    <scope>IDENTIFICATION</scope>
</reference>
<sequence>MAPQAIMRKERMEDIYDIKEELGRGHFAVVKKCVCKSSNDDVAGKFIKVKKTRASRQGAERAIIEREAEILQMINCDKVMKLYDVFDLGSEIVLVMELLTGGELFDKLCEEDYLTEEQACDYTKQVVQGMAYLHSKNIMHLDIKPENIVLKSPDSTEIKLVDFGLAQLWSPDKEIKEMMGTAEFVAPEIVNYEKIGLCTDMWAVGVLAYILLSGESPFLGDDNQETFQNIAKADYEFDEEIFEDISEDAIDFVKGLLIKNPGKRTTAQDCLSHEWIKPKTNKFQMVRVIIKTTRLKAFVARRKWQESLKKMKAISAFQSAFNKD</sequence>
<dbReference type="Pfam" id="PF00069">
    <property type="entry name" value="Pkinase"/>
    <property type="match status" value="1"/>
</dbReference>
<dbReference type="InterPro" id="IPR008271">
    <property type="entry name" value="Ser/Thr_kinase_AS"/>
</dbReference>
<accession>A0A7M5XIM3</accession>
<feature type="binding site" evidence="6">
    <location>
        <position position="45"/>
    </location>
    <ligand>
        <name>ATP</name>
        <dbReference type="ChEBI" id="CHEBI:30616"/>
    </ligand>
</feature>
<dbReference type="Proteomes" id="UP000594262">
    <property type="component" value="Unplaced"/>
</dbReference>
<keyword evidence="5 6" id="KW-0067">ATP-binding</keyword>
<keyword evidence="3 6" id="KW-0547">Nucleotide-binding</keyword>
<evidence type="ECO:0000313" key="10">
    <source>
        <dbReference type="Proteomes" id="UP000594262"/>
    </source>
</evidence>
<dbReference type="RefSeq" id="XP_066924043.1">
    <property type="nucleotide sequence ID" value="XM_067067942.1"/>
</dbReference>